<evidence type="ECO:0000313" key="14">
    <source>
        <dbReference type="Proteomes" id="UP000219453"/>
    </source>
</evidence>
<proteinExistence type="inferred from homology"/>
<evidence type="ECO:0000256" key="6">
    <source>
        <dbReference type="ARBA" id="ARBA00022540"/>
    </source>
</evidence>
<organism evidence="13 14">
    <name type="scientific">Natronoarchaeum philippinense</name>
    <dbReference type="NCBI Taxonomy" id="558529"/>
    <lineage>
        <taxon>Archaea</taxon>
        <taxon>Methanobacteriati</taxon>
        <taxon>Methanobacteriota</taxon>
        <taxon>Stenosarchaea group</taxon>
        <taxon>Halobacteria</taxon>
        <taxon>Halobacteriales</taxon>
        <taxon>Natronoarchaeaceae</taxon>
    </lineage>
</organism>
<dbReference type="InterPro" id="IPR019769">
    <property type="entry name" value="Trans_elong_IF5A_hypusine_site"/>
</dbReference>
<keyword evidence="8 11" id="KW-0385">Hypusine</keyword>
<evidence type="ECO:0000256" key="3">
    <source>
        <dbReference type="ARBA" id="ARBA00006016"/>
    </source>
</evidence>
<dbReference type="InterPro" id="IPR014722">
    <property type="entry name" value="Rib_uL2_dom2"/>
</dbReference>
<feature type="domain" description="Translation initiation factor 5A C-terminal" evidence="12">
    <location>
        <begin position="69"/>
        <end position="123"/>
    </location>
</feature>
<dbReference type="GO" id="GO:0045905">
    <property type="term" value="P:positive regulation of translational termination"/>
    <property type="evidence" value="ECO:0007669"/>
    <property type="project" value="InterPro"/>
</dbReference>
<dbReference type="Gene3D" id="2.30.30.30">
    <property type="match status" value="1"/>
</dbReference>
<dbReference type="InterPro" id="IPR020189">
    <property type="entry name" value="IF5A_C"/>
</dbReference>
<dbReference type="AlphaFoldDB" id="A0A285NS52"/>
<dbReference type="FunFam" id="2.30.30.30:FF:000038">
    <property type="entry name" value="Translation initiation factor 5A"/>
    <property type="match status" value="1"/>
</dbReference>
<dbReference type="SMART" id="SM01376">
    <property type="entry name" value="eIF-5a"/>
    <property type="match status" value="1"/>
</dbReference>
<dbReference type="PROSITE" id="PS00302">
    <property type="entry name" value="IF5A_HYPUSINE"/>
    <property type="match status" value="1"/>
</dbReference>
<dbReference type="SUPFAM" id="SSF50249">
    <property type="entry name" value="Nucleic acid-binding proteins"/>
    <property type="match status" value="1"/>
</dbReference>
<evidence type="ECO:0000313" key="13">
    <source>
        <dbReference type="EMBL" id="SNZ12299.1"/>
    </source>
</evidence>
<dbReference type="InterPro" id="IPR008991">
    <property type="entry name" value="Translation_prot_SH3-like_sf"/>
</dbReference>
<evidence type="ECO:0000259" key="12">
    <source>
        <dbReference type="SMART" id="SM01376"/>
    </source>
</evidence>
<evidence type="ECO:0000256" key="4">
    <source>
        <dbReference type="ARBA" id="ARBA00016327"/>
    </source>
</evidence>
<dbReference type="GO" id="GO:0003723">
    <property type="term" value="F:RNA binding"/>
    <property type="evidence" value="ECO:0007669"/>
    <property type="project" value="InterPro"/>
</dbReference>
<dbReference type="RefSeq" id="WP_097008557.1">
    <property type="nucleotide sequence ID" value="NZ_OBEJ01000002.1"/>
</dbReference>
<keyword evidence="5 11" id="KW-0963">Cytoplasm</keyword>
<dbReference type="NCBIfam" id="TIGR00037">
    <property type="entry name" value="eIF_5A"/>
    <property type="match status" value="1"/>
</dbReference>
<sequence>MAKEQKEVRDLQEGNYVMMDDEPCKITAYSTAKPGKHGSAKARIEGKGVFDDQKRSLSQPVDAKIWVPIVNRKQGQVVSVESDTVAQVMDLETYETISIKTPGDVDLSPDDDIEYLEMEEQRKILQD</sequence>
<keyword evidence="7 11" id="KW-0648">Protein biosynthesis</keyword>
<evidence type="ECO:0000256" key="9">
    <source>
        <dbReference type="ARBA" id="ARBA00032030"/>
    </source>
</evidence>
<feature type="modified residue" description="Hypusine" evidence="11">
    <location>
        <position position="36"/>
    </location>
</feature>
<dbReference type="PANTHER" id="PTHR11673">
    <property type="entry name" value="TRANSLATION INITIATION FACTOR 5A FAMILY MEMBER"/>
    <property type="match status" value="1"/>
</dbReference>
<dbReference type="InterPro" id="IPR012340">
    <property type="entry name" value="NA-bd_OB-fold"/>
</dbReference>
<dbReference type="NCBIfam" id="NF003076">
    <property type="entry name" value="PRK03999.1"/>
    <property type="match status" value="1"/>
</dbReference>
<dbReference type="InterPro" id="IPR048670">
    <property type="entry name" value="IF5A-like_N"/>
</dbReference>
<name>A0A285NS52_NATPI</name>
<gene>
    <name evidence="11" type="primary">eif5a</name>
    <name evidence="13" type="ORF">SAMN06269185_1598</name>
</gene>
<keyword evidence="14" id="KW-1185">Reference proteome</keyword>
<dbReference type="OrthoDB" id="23689at2157"/>
<evidence type="ECO:0000256" key="10">
    <source>
        <dbReference type="ARBA" id="ARBA00032163"/>
    </source>
</evidence>
<protein>
    <recommendedName>
        <fullName evidence="4 11">Translation initiation factor 5A</fullName>
    </recommendedName>
    <alternativeName>
        <fullName evidence="10 11">Hypusine-containing protein</fullName>
    </alternativeName>
    <alternativeName>
        <fullName evidence="9 11">eIF-5A</fullName>
    </alternativeName>
</protein>
<dbReference type="GO" id="GO:0045901">
    <property type="term" value="P:positive regulation of translational elongation"/>
    <property type="evidence" value="ECO:0007669"/>
    <property type="project" value="InterPro"/>
</dbReference>
<dbReference type="InterPro" id="IPR001884">
    <property type="entry name" value="IF5A-like"/>
</dbReference>
<evidence type="ECO:0000256" key="2">
    <source>
        <dbReference type="ARBA" id="ARBA00004496"/>
    </source>
</evidence>
<dbReference type="InterPro" id="IPR022847">
    <property type="entry name" value="Transl_elong_IF5A_arc"/>
</dbReference>
<dbReference type="SUPFAM" id="SSF50104">
    <property type="entry name" value="Translation proteins SH3-like domain"/>
    <property type="match status" value="1"/>
</dbReference>
<keyword evidence="6 11" id="KW-0396">Initiation factor</keyword>
<dbReference type="HAMAP" id="MF_00085">
    <property type="entry name" value="eIF_5A"/>
    <property type="match status" value="1"/>
</dbReference>
<dbReference type="GO" id="GO:0003746">
    <property type="term" value="F:translation elongation factor activity"/>
    <property type="evidence" value="ECO:0007669"/>
    <property type="project" value="InterPro"/>
</dbReference>
<dbReference type="Pfam" id="PF21485">
    <property type="entry name" value="IF5A-like_N"/>
    <property type="match status" value="1"/>
</dbReference>
<comment type="function">
    <text evidence="1 11">Functions by promoting the formation of the first peptide bond.</text>
</comment>
<evidence type="ECO:0000256" key="7">
    <source>
        <dbReference type="ARBA" id="ARBA00022917"/>
    </source>
</evidence>
<dbReference type="Proteomes" id="UP000219453">
    <property type="component" value="Unassembled WGS sequence"/>
</dbReference>
<dbReference type="GO" id="GO:0003743">
    <property type="term" value="F:translation initiation factor activity"/>
    <property type="evidence" value="ECO:0007669"/>
    <property type="project" value="UniProtKB-UniRule"/>
</dbReference>
<evidence type="ECO:0000256" key="8">
    <source>
        <dbReference type="ARBA" id="ARBA00023071"/>
    </source>
</evidence>
<dbReference type="EMBL" id="OBEJ01000002">
    <property type="protein sequence ID" value="SNZ12299.1"/>
    <property type="molecule type" value="Genomic_DNA"/>
</dbReference>
<evidence type="ECO:0000256" key="5">
    <source>
        <dbReference type="ARBA" id="ARBA00022490"/>
    </source>
</evidence>
<comment type="similarity">
    <text evidence="3 11">Belongs to the eIF-5A family.</text>
</comment>
<accession>A0A285NS52</accession>
<dbReference type="GO" id="GO:0043022">
    <property type="term" value="F:ribosome binding"/>
    <property type="evidence" value="ECO:0007669"/>
    <property type="project" value="InterPro"/>
</dbReference>
<dbReference type="PIRSF" id="PIRSF003025">
    <property type="entry name" value="eIF5A"/>
    <property type="match status" value="1"/>
</dbReference>
<dbReference type="Gene3D" id="2.40.50.140">
    <property type="entry name" value="Nucleic acid-binding proteins"/>
    <property type="match status" value="1"/>
</dbReference>
<evidence type="ECO:0000256" key="11">
    <source>
        <dbReference type="HAMAP-Rule" id="MF_00085"/>
    </source>
</evidence>
<comment type="subcellular location">
    <subcellularLocation>
        <location evidence="2 11">Cytoplasm</location>
    </subcellularLocation>
</comment>
<dbReference type="GO" id="GO:0005737">
    <property type="term" value="C:cytoplasm"/>
    <property type="evidence" value="ECO:0007669"/>
    <property type="project" value="UniProtKB-SubCell"/>
</dbReference>
<evidence type="ECO:0000256" key="1">
    <source>
        <dbReference type="ARBA" id="ARBA00003980"/>
    </source>
</evidence>
<reference evidence="13 14" key="1">
    <citation type="submission" date="2017-09" db="EMBL/GenBank/DDBJ databases">
        <authorList>
            <person name="Ehlers B."/>
            <person name="Leendertz F.H."/>
        </authorList>
    </citation>
    <scope>NUCLEOTIDE SEQUENCE [LARGE SCALE GENOMIC DNA]</scope>
    <source>
        <strain evidence="13 14">DSM 27208</strain>
    </source>
</reference>